<keyword evidence="3" id="KW-1185">Reference proteome</keyword>
<comment type="caution">
    <text evidence="2">The sequence shown here is derived from an EMBL/GenBank/DDBJ whole genome shotgun (WGS) entry which is preliminary data.</text>
</comment>
<reference evidence="3" key="1">
    <citation type="journal article" date="2019" name="Int. J. Syst. Evol. Microbiol.">
        <title>The Global Catalogue of Microorganisms (GCM) 10K type strain sequencing project: providing services to taxonomists for standard genome sequencing and annotation.</title>
        <authorList>
            <consortium name="The Broad Institute Genomics Platform"/>
            <consortium name="The Broad Institute Genome Sequencing Center for Infectious Disease"/>
            <person name="Wu L."/>
            <person name="Ma J."/>
        </authorList>
    </citation>
    <scope>NUCLEOTIDE SEQUENCE [LARGE SCALE GENOMIC DNA]</scope>
    <source>
        <strain evidence="3">JCM 17666</strain>
    </source>
</reference>
<evidence type="ECO:0000313" key="2">
    <source>
        <dbReference type="EMBL" id="GAA4329753.1"/>
    </source>
</evidence>
<proteinExistence type="predicted"/>
<protein>
    <submittedName>
        <fullName evidence="2">Uncharacterized protein</fullName>
    </submittedName>
</protein>
<sequence>MPKSAMAGLDNTTHLAIFRRSGAGSTPFVAAERPHPLGHRSRHPVHDYPPGMRFVQSTIRPRQARRRPARMLGIIRNKRACTRPRHMKD</sequence>
<name>A0ABP8GU75_9BURK</name>
<dbReference type="EMBL" id="BAABFO010000006">
    <property type="protein sequence ID" value="GAA4329753.1"/>
    <property type="molecule type" value="Genomic_DNA"/>
</dbReference>
<gene>
    <name evidence="2" type="ORF">GCM10023144_16910</name>
</gene>
<accession>A0ABP8GU75</accession>
<feature type="region of interest" description="Disordered" evidence="1">
    <location>
        <begin position="33"/>
        <end position="53"/>
    </location>
</feature>
<evidence type="ECO:0000313" key="3">
    <source>
        <dbReference type="Proteomes" id="UP001501671"/>
    </source>
</evidence>
<dbReference type="Proteomes" id="UP001501671">
    <property type="component" value="Unassembled WGS sequence"/>
</dbReference>
<evidence type="ECO:0000256" key="1">
    <source>
        <dbReference type="SAM" id="MobiDB-lite"/>
    </source>
</evidence>
<organism evidence="2 3">
    <name type="scientific">Pigmentiphaga soli</name>
    <dbReference type="NCBI Taxonomy" id="1007095"/>
    <lineage>
        <taxon>Bacteria</taxon>
        <taxon>Pseudomonadati</taxon>
        <taxon>Pseudomonadota</taxon>
        <taxon>Betaproteobacteria</taxon>
        <taxon>Burkholderiales</taxon>
        <taxon>Alcaligenaceae</taxon>
        <taxon>Pigmentiphaga</taxon>
    </lineage>
</organism>